<keyword evidence="3" id="KW-1185">Reference proteome</keyword>
<dbReference type="AlphaFoldDB" id="A0A0K8PWD9"/>
<feature type="compositionally biased region" description="Basic and acidic residues" evidence="1">
    <location>
        <begin position="25"/>
        <end position="34"/>
    </location>
</feature>
<organism evidence="2 3">
    <name type="scientific">Streptomyces azureus</name>
    <dbReference type="NCBI Taxonomy" id="146537"/>
    <lineage>
        <taxon>Bacteria</taxon>
        <taxon>Bacillati</taxon>
        <taxon>Actinomycetota</taxon>
        <taxon>Actinomycetes</taxon>
        <taxon>Kitasatosporales</taxon>
        <taxon>Streptomycetaceae</taxon>
        <taxon>Streptomyces</taxon>
    </lineage>
</organism>
<dbReference type="Proteomes" id="UP000053859">
    <property type="component" value="Unassembled WGS sequence"/>
</dbReference>
<dbReference type="EMBL" id="DF968414">
    <property type="protein sequence ID" value="GAP52212.1"/>
    <property type="molecule type" value="Genomic_DNA"/>
</dbReference>
<proteinExistence type="predicted"/>
<feature type="region of interest" description="Disordered" evidence="1">
    <location>
        <begin position="25"/>
        <end position="67"/>
    </location>
</feature>
<evidence type="ECO:0000313" key="3">
    <source>
        <dbReference type="Proteomes" id="UP000053859"/>
    </source>
</evidence>
<accession>A0A0K8PWD9</accession>
<gene>
    <name evidence="2" type="ORF">SAZU_7086</name>
</gene>
<evidence type="ECO:0000313" key="2">
    <source>
        <dbReference type="EMBL" id="GAP52212.1"/>
    </source>
</evidence>
<evidence type="ECO:0000256" key="1">
    <source>
        <dbReference type="SAM" id="MobiDB-lite"/>
    </source>
</evidence>
<protein>
    <submittedName>
        <fullName evidence="2">Uncharacterized protein</fullName>
    </submittedName>
</protein>
<feature type="non-terminal residue" evidence="2">
    <location>
        <position position="67"/>
    </location>
</feature>
<reference evidence="2" key="1">
    <citation type="journal article" date="2015" name="Genome Announc.">
        <title>Draft Genome Sequence of Thiostrepton-Producing Streptomyces azureus ATCC 14921.</title>
        <authorList>
            <person name="Sakihara K."/>
            <person name="Maeda J."/>
            <person name="Tashiro K."/>
            <person name="Fujino Y."/>
            <person name="Kuhara S."/>
            <person name="Ohshima T."/>
            <person name="Ogata S."/>
            <person name="Doi K."/>
        </authorList>
    </citation>
    <scope>NUCLEOTIDE SEQUENCE [LARGE SCALE GENOMIC DNA]</scope>
    <source>
        <strain evidence="2">ATCC14921</strain>
    </source>
</reference>
<sequence>MAVGAQPAEWETKLGADCLDTEDGSLLRRDECPGRQRSPRRRPGTPSRRTGRKPEYIQYEGFRPALP</sequence>
<name>A0A0K8PWD9_STRAJ</name>